<accession>A0AAQ3SAE1</accession>
<sequence length="157" mass="17631">MVLVKLQRYRQHSFALRKDQKLSLRYFGPFPIINRVGSVAYKLYVQPYVPLPITSDDFNPVLQPAAILKSREGLDVSQSTWEDHKALHQAYPDFNLENKLFSTGVAFDFLDACGSAAAGNAPVCDGEEEEYAWLAELESPSDLYMRQGVYAGPTIQP</sequence>
<evidence type="ECO:0000313" key="2">
    <source>
        <dbReference type="EMBL" id="WVZ21676.1"/>
    </source>
</evidence>
<dbReference type="Pfam" id="PF24626">
    <property type="entry name" value="SH3_Tf2-1"/>
    <property type="match status" value="1"/>
</dbReference>
<dbReference type="Proteomes" id="UP001374535">
    <property type="component" value="Chromosome 2"/>
</dbReference>
<protein>
    <recommendedName>
        <fullName evidence="1">Tf2-1-like SH3-like domain-containing protein</fullName>
    </recommendedName>
</protein>
<evidence type="ECO:0000259" key="1">
    <source>
        <dbReference type="Pfam" id="PF24626"/>
    </source>
</evidence>
<dbReference type="AlphaFoldDB" id="A0AAQ3SAE1"/>
<evidence type="ECO:0000313" key="3">
    <source>
        <dbReference type="Proteomes" id="UP001374535"/>
    </source>
</evidence>
<reference evidence="2 3" key="1">
    <citation type="journal article" date="2023" name="Life. Sci Alliance">
        <title>Evolutionary insights into 3D genome organization and epigenetic landscape of Vigna mungo.</title>
        <authorList>
            <person name="Junaid A."/>
            <person name="Singh B."/>
            <person name="Bhatia S."/>
        </authorList>
    </citation>
    <scope>NUCLEOTIDE SEQUENCE [LARGE SCALE GENOMIC DNA]</scope>
    <source>
        <strain evidence="2">Urdbean</strain>
    </source>
</reference>
<feature type="domain" description="Tf2-1-like SH3-like" evidence="1">
    <location>
        <begin position="1"/>
        <end position="45"/>
    </location>
</feature>
<dbReference type="EMBL" id="CP144699">
    <property type="protein sequence ID" value="WVZ21676.1"/>
    <property type="molecule type" value="Genomic_DNA"/>
</dbReference>
<dbReference type="InterPro" id="IPR056924">
    <property type="entry name" value="SH3_Tf2-1"/>
</dbReference>
<proteinExistence type="predicted"/>
<keyword evidence="3" id="KW-1185">Reference proteome</keyword>
<organism evidence="2 3">
    <name type="scientific">Vigna mungo</name>
    <name type="common">Black gram</name>
    <name type="synonym">Phaseolus mungo</name>
    <dbReference type="NCBI Taxonomy" id="3915"/>
    <lineage>
        <taxon>Eukaryota</taxon>
        <taxon>Viridiplantae</taxon>
        <taxon>Streptophyta</taxon>
        <taxon>Embryophyta</taxon>
        <taxon>Tracheophyta</taxon>
        <taxon>Spermatophyta</taxon>
        <taxon>Magnoliopsida</taxon>
        <taxon>eudicotyledons</taxon>
        <taxon>Gunneridae</taxon>
        <taxon>Pentapetalae</taxon>
        <taxon>rosids</taxon>
        <taxon>fabids</taxon>
        <taxon>Fabales</taxon>
        <taxon>Fabaceae</taxon>
        <taxon>Papilionoideae</taxon>
        <taxon>50 kb inversion clade</taxon>
        <taxon>NPAAA clade</taxon>
        <taxon>indigoferoid/millettioid clade</taxon>
        <taxon>Phaseoleae</taxon>
        <taxon>Vigna</taxon>
    </lineage>
</organism>
<name>A0AAQ3SAE1_VIGMU</name>
<gene>
    <name evidence="2" type="ORF">V8G54_008998</name>
</gene>